<evidence type="ECO:0000313" key="2">
    <source>
        <dbReference type="EMBL" id="KKO12383.1"/>
    </source>
</evidence>
<keyword evidence="1" id="KW-0812">Transmembrane</keyword>
<dbReference type="AlphaFoldDB" id="A0A0F9WIL7"/>
<keyword evidence="1" id="KW-0472">Membrane</keyword>
<evidence type="ECO:0000256" key="1">
    <source>
        <dbReference type="SAM" id="Phobius"/>
    </source>
</evidence>
<reference evidence="2" key="1">
    <citation type="journal article" date="2015" name="Nature">
        <title>Complex archaea that bridge the gap between prokaryotes and eukaryotes.</title>
        <authorList>
            <person name="Spang A."/>
            <person name="Saw J.H."/>
            <person name="Jorgensen S.L."/>
            <person name="Zaremba-Niedzwiedzka K."/>
            <person name="Martijn J."/>
            <person name="Lind A.E."/>
            <person name="van Eijk R."/>
            <person name="Schleper C."/>
            <person name="Guy L."/>
            <person name="Ettema T.J."/>
        </authorList>
    </citation>
    <scope>NUCLEOTIDE SEQUENCE</scope>
</reference>
<comment type="caution">
    <text evidence="2">The sequence shown here is derived from an EMBL/GenBank/DDBJ whole genome shotgun (WGS) entry which is preliminary data.</text>
</comment>
<gene>
    <name evidence="2" type="ORF">LCGC14_0003940</name>
</gene>
<feature type="transmembrane region" description="Helical" evidence="1">
    <location>
        <begin position="144"/>
        <end position="167"/>
    </location>
</feature>
<proteinExistence type="predicted"/>
<accession>A0A0F9WIL7</accession>
<feature type="transmembrane region" description="Helical" evidence="1">
    <location>
        <begin position="240"/>
        <end position="263"/>
    </location>
</feature>
<keyword evidence="1" id="KW-1133">Transmembrane helix</keyword>
<feature type="transmembrane region" description="Helical" evidence="1">
    <location>
        <begin position="214"/>
        <end position="233"/>
    </location>
</feature>
<organism evidence="2">
    <name type="scientific">marine sediment metagenome</name>
    <dbReference type="NCBI Taxonomy" id="412755"/>
    <lineage>
        <taxon>unclassified sequences</taxon>
        <taxon>metagenomes</taxon>
        <taxon>ecological metagenomes</taxon>
    </lineage>
</organism>
<evidence type="ECO:0008006" key="3">
    <source>
        <dbReference type="Google" id="ProtNLM"/>
    </source>
</evidence>
<sequence>MRGLAQYAMNGRRQAITAALLCGLIPLANMLTPAIVGLVGLRHGPREALMVAAWAALPLFGWAMAGDITPLILLVGVFVLATVLRQSSSWQPTMLVAILVGVGAELALRLRPEFLVLLTEQVEMFMASGNTEMPAVPPDMMQGVLINLFGVMHMFLAICLLMLARWWQALLFNPGGFQQEFHQFRLQPSVAVALMVLFVLASFGITALSGWTMYFVLPLFFAGVALVHGLIGIKKLSRLWLIAFYMLMLNPPLAQLLAVFALADSWYDFRGRIQKQS</sequence>
<dbReference type="EMBL" id="LAZR01000001">
    <property type="protein sequence ID" value="KKO12383.1"/>
    <property type="molecule type" value="Genomic_DNA"/>
</dbReference>
<feature type="transmembrane region" description="Helical" evidence="1">
    <location>
        <begin position="188"/>
        <end position="208"/>
    </location>
</feature>
<name>A0A0F9WIL7_9ZZZZ</name>
<feature type="transmembrane region" description="Helical" evidence="1">
    <location>
        <begin position="54"/>
        <end position="81"/>
    </location>
</feature>
<feature type="transmembrane region" description="Helical" evidence="1">
    <location>
        <begin position="93"/>
        <end position="110"/>
    </location>
</feature>
<protein>
    <recommendedName>
        <fullName evidence="3">DUF2232 domain-containing protein</fullName>
    </recommendedName>
</protein>